<dbReference type="RefSeq" id="WP_034352931.1">
    <property type="nucleotide sequence ID" value="NZ_JRPR02000002.1"/>
</dbReference>
<dbReference type="PANTHER" id="PTHR35866:SF1">
    <property type="entry name" value="YKGJ FAMILY CYSTEINE CLUSTER PROTEIN"/>
    <property type="match status" value="1"/>
</dbReference>
<proteinExistence type="predicted"/>
<evidence type="ECO:0000313" key="2">
    <source>
        <dbReference type="Proteomes" id="UP000029733"/>
    </source>
</evidence>
<dbReference type="AlphaFoldDB" id="A0A4V6I2N0"/>
<organism evidence="1 2">
    <name type="scientific">Helicobacter jaachi</name>
    <dbReference type="NCBI Taxonomy" id="1677920"/>
    <lineage>
        <taxon>Bacteria</taxon>
        <taxon>Pseudomonadati</taxon>
        <taxon>Campylobacterota</taxon>
        <taxon>Epsilonproteobacteria</taxon>
        <taxon>Campylobacterales</taxon>
        <taxon>Helicobacteraceae</taxon>
        <taxon>Helicobacter</taxon>
    </lineage>
</organism>
<dbReference type="PANTHER" id="PTHR35866">
    <property type="entry name" value="PUTATIVE-RELATED"/>
    <property type="match status" value="1"/>
</dbReference>
<accession>A0A4V6I2N0</accession>
<name>A0A4V6I2N0_9HELI</name>
<evidence type="ECO:0000313" key="1">
    <source>
        <dbReference type="EMBL" id="TLD96742.1"/>
    </source>
</evidence>
<dbReference type="EMBL" id="JRPR02000002">
    <property type="protein sequence ID" value="TLD96742.1"/>
    <property type="molecule type" value="Genomic_DNA"/>
</dbReference>
<reference evidence="1 2" key="1">
    <citation type="journal article" date="2014" name="Genome Announc.">
        <title>Draft genome sequences of eight enterohepatic helicobacter species isolated from both laboratory and wild rodents.</title>
        <authorList>
            <person name="Sheh A."/>
            <person name="Shen Z."/>
            <person name="Fox J.G."/>
        </authorList>
    </citation>
    <scope>NUCLEOTIDE SEQUENCE [LARGE SCALE GENOMIC DNA]</scope>
    <source>
        <strain evidence="1 2">MIT 09-6949</strain>
    </source>
</reference>
<protein>
    <submittedName>
        <fullName evidence="1">YkgJ family cysteine cluster protein</fullName>
    </submittedName>
</protein>
<gene>
    <name evidence="1" type="ORF">LS71_003810</name>
</gene>
<dbReference type="Pfam" id="PF03692">
    <property type="entry name" value="CxxCxxCC"/>
    <property type="match status" value="1"/>
</dbReference>
<dbReference type="InterPro" id="IPR005358">
    <property type="entry name" value="Puta_zinc/iron-chelating_dom"/>
</dbReference>
<sequence length="130" mass="14814">MSKDSLFPFSFDNSACKDCGGKCCTGESGYVFVSIQEMQDIAQSLQLSFESFTLQFVRKVGYRFSLIEKSYENGLACVFFDTHTRQCGIYAHRPAQCRSFPFWEAHRHLDSKALALLRQECAGIITKQKE</sequence>
<dbReference type="OrthoDB" id="9810361at2"/>
<dbReference type="STRING" id="1677920.LS71_01730"/>
<comment type="caution">
    <text evidence="1">The sequence shown here is derived from an EMBL/GenBank/DDBJ whole genome shotgun (WGS) entry which is preliminary data.</text>
</comment>
<keyword evidence="2" id="KW-1185">Reference proteome</keyword>
<dbReference type="Proteomes" id="UP000029733">
    <property type="component" value="Unassembled WGS sequence"/>
</dbReference>